<organism evidence="2 3">
    <name type="scientific">Cryptosporangium minutisporangium</name>
    <dbReference type="NCBI Taxonomy" id="113569"/>
    <lineage>
        <taxon>Bacteria</taxon>
        <taxon>Bacillati</taxon>
        <taxon>Actinomycetota</taxon>
        <taxon>Actinomycetes</taxon>
        <taxon>Cryptosporangiales</taxon>
        <taxon>Cryptosporangiaceae</taxon>
        <taxon>Cryptosporangium</taxon>
    </lineage>
</organism>
<evidence type="ECO:0000313" key="3">
    <source>
        <dbReference type="Proteomes" id="UP001501676"/>
    </source>
</evidence>
<dbReference type="Proteomes" id="UP001501676">
    <property type="component" value="Unassembled WGS sequence"/>
</dbReference>
<sequence>MTAAGPGARGAGARVLHVDWLPGSDRLHGRCHCGAESDADDPVVLWEWLLAHPDHPAGGAIEPPPAPLPRPPAHVVTDPVMLRRRPARV</sequence>
<dbReference type="EMBL" id="BAAAYN010000024">
    <property type="protein sequence ID" value="GAA3389164.1"/>
    <property type="molecule type" value="Genomic_DNA"/>
</dbReference>
<proteinExistence type="predicted"/>
<comment type="caution">
    <text evidence="2">The sequence shown here is derived from an EMBL/GenBank/DDBJ whole genome shotgun (WGS) entry which is preliminary data.</text>
</comment>
<evidence type="ECO:0000313" key="2">
    <source>
        <dbReference type="EMBL" id="GAA3389164.1"/>
    </source>
</evidence>
<reference evidence="3" key="1">
    <citation type="journal article" date="2019" name="Int. J. Syst. Evol. Microbiol.">
        <title>The Global Catalogue of Microorganisms (GCM) 10K type strain sequencing project: providing services to taxonomists for standard genome sequencing and annotation.</title>
        <authorList>
            <consortium name="The Broad Institute Genomics Platform"/>
            <consortium name="The Broad Institute Genome Sequencing Center for Infectious Disease"/>
            <person name="Wu L."/>
            <person name="Ma J."/>
        </authorList>
    </citation>
    <scope>NUCLEOTIDE SEQUENCE [LARGE SCALE GENOMIC DNA]</scope>
    <source>
        <strain evidence="3">JCM 9458</strain>
    </source>
</reference>
<feature type="compositionally biased region" description="Pro residues" evidence="1">
    <location>
        <begin position="62"/>
        <end position="72"/>
    </location>
</feature>
<dbReference type="RefSeq" id="WP_345729504.1">
    <property type="nucleotide sequence ID" value="NZ_BAAAYN010000024.1"/>
</dbReference>
<protein>
    <submittedName>
        <fullName evidence="2">Uncharacterized protein</fullName>
    </submittedName>
</protein>
<evidence type="ECO:0000256" key="1">
    <source>
        <dbReference type="SAM" id="MobiDB-lite"/>
    </source>
</evidence>
<name>A0ABP6SZC4_9ACTN</name>
<accession>A0ABP6SZC4</accession>
<gene>
    <name evidence="2" type="ORF">GCM10020369_38220</name>
</gene>
<feature type="region of interest" description="Disordered" evidence="1">
    <location>
        <begin position="57"/>
        <end position="79"/>
    </location>
</feature>
<keyword evidence="3" id="KW-1185">Reference proteome</keyword>